<dbReference type="AlphaFoldDB" id="A0A174G8H6"/>
<dbReference type="SUPFAM" id="SSF53187">
    <property type="entry name" value="Zn-dependent exopeptidases"/>
    <property type="match status" value="1"/>
</dbReference>
<reference evidence="9 10" key="1">
    <citation type="submission" date="2015-09" db="EMBL/GenBank/DDBJ databases">
        <authorList>
            <consortium name="Pathogen Informatics"/>
        </authorList>
    </citation>
    <scope>NUCLEOTIDE SEQUENCE [LARGE SCALE GENOMIC DNA]</scope>
    <source>
        <strain evidence="9 10">2789STDY5608849</strain>
    </source>
</reference>
<proteinExistence type="inferred from homology"/>
<keyword evidence="7 9" id="KW-0224">Dipeptidase</keyword>
<evidence type="ECO:0000313" key="10">
    <source>
        <dbReference type="Proteomes" id="UP000095706"/>
    </source>
</evidence>
<dbReference type="GO" id="GO:0008270">
    <property type="term" value="F:zinc ion binding"/>
    <property type="evidence" value="ECO:0007669"/>
    <property type="project" value="InterPro"/>
</dbReference>
<comment type="similarity">
    <text evidence="2">Belongs to the peptidase M20A family.</text>
</comment>
<comment type="cofactor">
    <cofactor evidence="1">
        <name>Zn(2+)</name>
        <dbReference type="ChEBI" id="CHEBI:29105"/>
    </cofactor>
</comment>
<keyword evidence="3" id="KW-0645">Protease</keyword>
<dbReference type="InterPro" id="IPR002933">
    <property type="entry name" value="Peptidase_M20"/>
</dbReference>
<evidence type="ECO:0000256" key="5">
    <source>
        <dbReference type="ARBA" id="ARBA00022801"/>
    </source>
</evidence>
<evidence type="ECO:0000256" key="7">
    <source>
        <dbReference type="ARBA" id="ARBA00022997"/>
    </source>
</evidence>
<dbReference type="EC" id="3.4.13.-" evidence="9"/>
<dbReference type="Pfam" id="PF01546">
    <property type="entry name" value="Peptidase_M20"/>
    <property type="match status" value="1"/>
</dbReference>
<evidence type="ECO:0000256" key="4">
    <source>
        <dbReference type="ARBA" id="ARBA00022723"/>
    </source>
</evidence>
<evidence type="ECO:0000313" key="9">
    <source>
        <dbReference type="EMBL" id="CUO56795.1"/>
    </source>
</evidence>
<protein>
    <submittedName>
        <fullName evidence="9">Beta-Ala-Xaa dipeptidase</fullName>
        <ecNumber evidence="9">3.4.13.-</ecNumber>
    </submittedName>
</protein>
<dbReference type="SUPFAM" id="SSF55031">
    <property type="entry name" value="Bacterial exopeptidase dimerisation domain"/>
    <property type="match status" value="1"/>
</dbReference>
<dbReference type="GO" id="GO:0016805">
    <property type="term" value="F:dipeptidase activity"/>
    <property type="evidence" value="ECO:0007669"/>
    <property type="project" value="UniProtKB-KW"/>
</dbReference>
<dbReference type="GO" id="GO:0008237">
    <property type="term" value="F:metallopeptidase activity"/>
    <property type="evidence" value="ECO:0007669"/>
    <property type="project" value="UniProtKB-KW"/>
</dbReference>
<name>A0A174G8H6_9FIRM</name>
<evidence type="ECO:0000256" key="1">
    <source>
        <dbReference type="ARBA" id="ARBA00001947"/>
    </source>
</evidence>
<dbReference type="GO" id="GO:0006526">
    <property type="term" value="P:L-arginine biosynthetic process"/>
    <property type="evidence" value="ECO:0007669"/>
    <property type="project" value="TreeGrafter"/>
</dbReference>
<keyword evidence="5 9" id="KW-0378">Hydrolase</keyword>
<keyword evidence="8" id="KW-0482">Metalloprotease</keyword>
<sequence length="469" mass="50546">MRKEELRTYIENHESEMIEDLKSLIRIPSEKQAAEPGKPFGAPAAEALAQGIEILEKYGFAVTNYDNYAIAADFNQEEKGLDILAHLDVVPAGEGWQETDPFTPLIKEGKMFGRGTADDKGPAIAAIYAMRAVKELGYPLKKNVRLVLGSDEECGSSDLEYYYKKEVEAPCTFSPDAEFPVINIEKGGMRGHFEKTSDAGTTGVRLVSLQAGTKLNVVPGKAYAELAGMAKEDLKTCADETEQKTGVSFVLEDTENGNIKITACGAFAHASTPEMGNNALTALLQLLASVGMEESELKNDISFLAKVYPHGDGKGAGLGVAMSDEESGELTLSLDLMNYDGKTLTGSYDCRAPICATKENLYDTAGQNMKKGGFSMEGSGMFPPHHVPADSPFVQTLLQCYTDVTGKPGKPFAIGGGTYVHHLKNGVAFGCADLEVDNRMHGADEFVEIECLKECVVIFAEAILRICGE</sequence>
<keyword evidence="4" id="KW-0479">Metal-binding</keyword>
<dbReference type="InterPro" id="IPR001261">
    <property type="entry name" value="ArgE/DapE_CS"/>
</dbReference>
<dbReference type="GO" id="GO:0008777">
    <property type="term" value="F:acetylornithine deacetylase activity"/>
    <property type="evidence" value="ECO:0007669"/>
    <property type="project" value="TreeGrafter"/>
</dbReference>
<dbReference type="NCBIfam" id="TIGR01887">
    <property type="entry name" value="dipeptidaselike"/>
    <property type="match status" value="1"/>
</dbReference>
<evidence type="ECO:0000256" key="8">
    <source>
        <dbReference type="ARBA" id="ARBA00023049"/>
    </source>
</evidence>
<dbReference type="Gene3D" id="3.40.630.10">
    <property type="entry name" value="Zn peptidases"/>
    <property type="match status" value="1"/>
</dbReference>
<evidence type="ECO:0000256" key="6">
    <source>
        <dbReference type="ARBA" id="ARBA00022833"/>
    </source>
</evidence>
<keyword evidence="6" id="KW-0862">Zinc</keyword>
<dbReference type="Proteomes" id="UP000095706">
    <property type="component" value="Unassembled WGS sequence"/>
</dbReference>
<dbReference type="InterPro" id="IPR050072">
    <property type="entry name" value="Peptidase_M20A"/>
</dbReference>
<organism evidence="9 10">
    <name type="scientific">Fusicatenibacter saccharivorans</name>
    <dbReference type="NCBI Taxonomy" id="1150298"/>
    <lineage>
        <taxon>Bacteria</taxon>
        <taxon>Bacillati</taxon>
        <taxon>Bacillota</taxon>
        <taxon>Clostridia</taxon>
        <taxon>Lachnospirales</taxon>
        <taxon>Lachnospiraceae</taxon>
        <taxon>Fusicatenibacter</taxon>
    </lineage>
</organism>
<dbReference type="RefSeq" id="WP_055228098.1">
    <property type="nucleotide sequence ID" value="NZ_CYYV01000010.1"/>
</dbReference>
<dbReference type="GO" id="GO:0006508">
    <property type="term" value="P:proteolysis"/>
    <property type="evidence" value="ECO:0007669"/>
    <property type="project" value="UniProtKB-KW"/>
</dbReference>
<accession>A0A174G8H6</accession>
<evidence type="ECO:0000256" key="2">
    <source>
        <dbReference type="ARBA" id="ARBA00006247"/>
    </source>
</evidence>
<dbReference type="EMBL" id="CYYV01000010">
    <property type="protein sequence ID" value="CUO56795.1"/>
    <property type="molecule type" value="Genomic_DNA"/>
</dbReference>
<dbReference type="InterPro" id="IPR036264">
    <property type="entry name" value="Bact_exopeptidase_dim_dom"/>
</dbReference>
<evidence type="ECO:0000256" key="3">
    <source>
        <dbReference type="ARBA" id="ARBA00022670"/>
    </source>
</evidence>
<dbReference type="InterPro" id="IPR010964">
    <property type="entry name" value="M20A_pepV-rel"/>
</dbReference>
<gene>
    <name evidence="9" type="primary">pepV</name>
    <name evidence="9" type="ORF">ERS852406_02293</name>
</gene>
<dbReference type="Gene3D" id="3.30.70.360">
    <property type="match status" value="2"/>
</dbReference>
<dbReference type="PROSITE" id="PS00759">
    <property type="entry name" value="ARGE_DAPE_CPG2_2"/>
    <property type="match status" value="1"/>
</dbReference>
<dbReference type="PANTHER" id="PTHR43808">
    <property type="entry name" value="ACETYLORNITHINE DEACETYLASE"/>
    <property type="match status" value="1"/>
</dbReference>
<dbReference type="PANTHER" id="PTHR43808:SF31">
    <property type="entry name" value="N-ACETYL-L-CITRULLINE DEACETYLASE"/>
    <property type="match status" value="1"/>
</dbReference>